<organism evidence="2 3">
    <name type="scientific">Plastoroseomonas arctica</name>
    <dbReference type="NCBI Taxonomy" id="1509237"/>
    <lineage>
        <taxon>Bacteria</taxon>
        <taxon>Pseudomonadati</taxon>
        <taxon>Pseudomonadota</taxon>
        <taxon>Alphaproteobacteria</taxon>
        <taxon>Acetobacterales</taxon>
        <taxon>Acetobacteraceae</taxon>
        <taxon>Plastoroseomonas</taxon>
    </lineage>
</organism>
<keyword evidence="3" id="KW-1185">Reference proteome</keyword>
<dbReference type="InterPro" id="IPR050678">
    <property type="entry name" value="DNA_Partitioning_ATPase"/>
</dbReference>
<reference evidence="2" key="1">
    <citation type="submission" date="2020-01" db="EMBL/GenBank/DDBJ databases">
        <authorList>
            <person name="Rat A."/>
        </authorList>
    </citation>
    <scope>NUCLEOTIDE SEQUENCE</scope>
    <source>
        <strain evidence="2">LMG 28251</strain>
    </source>
</reference>
<dbReference type="Gene3D" id="3.40.50.300">
    <property type="entry name" value="P-loop containing nucleotide triphosphate hydrolases"/>
    <property type="match status" value="1"/>
</dbReference>
<dbReference type="InterPro" id="IPR017746">
    <property type="entry name" value="Cellulose_synthase_operon_BcsQ"/>
</dbReference>
<evidence type="ECO:0000313" key="3">
    <source>
        <dbReference type="Proteomes" id="UP001196068"/>
    </source>
</evidence>
<protein>
    <submittedName>
        <fullName evidence="2">Cellulose synthase operon protein YhjQ</fullName>
    </submittedName>
</protein>
<name>A0AAF1JVI4_9PROT</name>
<dbReference type="PANTHER" id="PTHR13696:SF52">
    <property type="entry name" value="PARA FAMILY PROTEIN CT_582"/>
    <property type="match status" value="1"/>
</dbReference>
<dbReference type="EMBL" id="JAAEDH010000005">
    <property type="protein sequence ID" value="MBR0654622.1"/>
    <property type="molecule type" value="Genomic_DNA"/>
</dbReference>
<feature type="region of interest" description="Disordered" evidence="1">
    <location>
        <begin position="252"/>
        <end position="275"/>
    </location>
</feature>
<dbReference type="CDD" id="cd02042">
    <property type="entry name" value="ParAB_family"/>
    <property type="match status" value="1"/>
</dbReference>
<proteinExistence type="predicted"/>
<accession>A0AAF1JVI4</accession>
<reference evidence="2" key="2">
    <citation type="journal article" date="2021" name="Syst. Appl. Microbiol.">
        <title>Roseomonas hellenica sp. nov., isolated from roots of wild-growing Alkanna tinctoria.</title>
        <authorList>
            <person name="Rat A."/>
            <person name="Naranjo H.D."/>
            <person name="Lebbe L."/>
            <person name="Cnockaert M."/>
            <person name="Krigas N."/>
            <person name="Grigoriadou K."/>
            <person name="Maloupa E."/>
            <person name="Willems A."/>
        </authorList>
    </citation>
    <scope>NUCLEOTIDE SEQUENCE</scope>
    <source>
        <strain evidence="2">LMG 28251</strain>
    </source>
</reference>
<gene>
    <name evidence="2" type="primary">yhjQ</name>
    <name evidence="2" type="ORF">GXW79_05980</name>
</gene>
<dbReference type="Proteomes" id="UP001196068">
    <property type="component" value="Unassembled WGS sequence"/>
</dbReference>
<dbReference type="SUPFAM" id="SSF52540">
    <property type="entry name" value="P-loop containing nucleoside triphosphate hydrolases"/>
    <property type="match status" value="1"/>
</dbReference>
<dbReference type="PANTHER" id="PTHR13696">
    <property type="entry name" value="P-LOOP CONTAINING NUCLEOSIDE TRIPHOSPHATE HYDROLASE"/>
    <property type="match status" value="1"/>
</dbReference>
<dbReference type="Pfam" id="PF06564">
    <property type="entry name" value="CBP_BcsQ"/>
    <property type="match status" value="1"/>
</dbReference>
<comment type="caution">
    <text evidence="2">The sequence shown here is derived from an EMBL/GenBank/DDBJ whole genome shotgun (WGS) entry which is preliminary data.</text>
</comment>
<evidence type="ECO:0000256" key="1">
    <source>
        <dbReference type="SAM" id="MobiDB-lite"/>
    </source>
</evidence>
<dbReference type="RefSeq" id="WP_211873446.1">
    <property type="nucleotide sequence ID" value="NZ_JAAEDH010000005.1"/>
</dbReference>
<sequence>MPLVCMSSPKGGVGKTTLTANVAHALARAGHRVVVLDLDPQNALRLHFGVALHDTAGFWTASGGDPLSAVRQTTAGPALLPHGSADMHQALQINASLASNPALLADPVRRLLADPELILLADTPPGASQAMAAILPMAALVVVILLADAASTALLPQVESGAFLGQGTLANLVASRARFVLNQVDPASRLSVSAAESVAAHLGSRLLGAVLRDPAMSEALAHQRLLLDFAPDSTAARDIRQIAQALAAALPKAPPPVAEPAPLPRLLDPASWGRP</sequence>
<evidence type="ECO:0000313" key="2">
    <source>
        <dbReference type="EMBL" id="MBR0654622.1"/>
    </source>
</evidence>
<dbReference type="InterPro" id="IPR027417">
    <property type="entry name" value="P-loop_NTPase"/>
</dbReference>
<feature type="compositionally biased region" description="Pro residues" evidence="1">
    <location>
        <begin position="252"/>
        <end position="263"/>
    </location>
</feature>
<dbReference type="AlphaFoldDB" id="A0AAF1JVI4"/>
<dbReference type="NCBIfam" id="TIGR03371">
    <property type="entry name" value="cellulose_yhjQ"/>
    <property type="match status" value="1"/>
</dbReference>